<dbReference type="AlphaFoldDB" id="A0A7V8V2V8"/>
<keyword evidence="2" id="KW-1185">Reference proteome</keyword>
<organism evidence="1 2">
    <name type="scientific">Bremerella alba</name>
    <dbReference type="NCBI Taxonomy" id="980252"/>
    <lineage>
        <taxon>Bacteria</taxon>
        <taxon>Pseudomonadati</taxon>
        <taxon>Planctomycetota</taxon>
        <taxon>Planctomycetia</taxon>
        <taxon>Pirellulales</taxon>
        <taxon>Pirellulaceae</taxon>
        <taxon>Bremerella</taxon>
    </lineage>
</organism>
<gene>
    <name evidence="1" type="ORF">HOV93_10760</name>
</gene>
<dbReference type="Proteomes" id="UP000551616">
    <property type="component" value="Unassembled WGS sequence"/>
</dbReference>
<evidence type="ECO:0000313" key="1">
    <source>
        <dbReference type="EMBL" id="MBA2113923.1"/>
    </source>
</evidence>
<dbReference type="RefSeq" id="WP_207395399.1">
    <property type="nucleotide sequence ID" value="NZ_JABRWO010000002.1"/>
</dbReference>
<dbReference type="EMBL" id="JABRWO010000002">
    <property type="protein sequence ID" value="MBA2113923.1"/>
    <property type="molecule type" value="Genomic_DNA"/>
</dbReference>
<proteinExistence type="predicted"/>
<comment type="caution">
    <text evidence="1">The sequence shown here is derived from an EMBL/GenBank/DDBJ whole genome shotgun (WGS) entry which is preliminary data.</text>
</comment>
<accession>A0A7V8V2V8</accession>
<sequence length="102" mass="10451">MPSSRKVRRAAILEVAVVQVAISDGIVVETTATVIGVVTGIEVATAIGAVIETEVATVIGAVIEAEVVTVIGAAIEAVEDSTQPRCFVAWTKTATERSKATS</sequence>
<reference evidence="1 2" key="1">
    <citation type="submission" date="2020-05" db="EMBL/GenBank/DDBJ databases">
        <title>Bremerella alba sp. nov., a novel planctomycete isolated from the surface of the macroalga Fucus spiralis.</title>
        <authorList>
            <person name="Godinho O."/>
            <person name="Botelho R."/>
            <person name="Albuquerque L."/>
            <person name="Wiegand S."/>
            <person name="Da Costa M.S."/>
            <person name="Lobo-Da-Cunha A."/>
            <person name="Jogler C."/>
            <person name="Lage O.M."/>
        </authorList>
    </citation>
    <scope>NUCLEOTIDE SEQUENCE [LARGE SCALE GENOMIC DNA]</scope>
    <source>
        <strain evidence="1 2">FF15</strain>
    </source>
</reference>
<name>A0A7V8V2V8_9BACT</name>
<protein>
    <submittedName>
        <fullName evidence="1">Uncharacterized protein</fullName>
    </submittedName>
</protein>
<evidence type="ECO:0000313" key="2">
    <source>
        <dbReference type="Proteomes" id="UP000551616"/>
    </source>
</evidence>